<evidence type="ECO:0000256" key="2">
    <source>
        <dbReference type="SAM" id="MobiDB-lite"/>
    </source>
</evidence>
<feature type="region of interest" description="Disordered" evidence="2">
    <location>
        <begin position="199"/>
        <end position="315"/>
    </location>
</feature>
<gene>
    <name evidence="4" type="ORF">SEPCBS119000_004483</name>
</gene>
<reference evidence="4 5" key="1">
    <citation type="submission" date="2024-01" db="EMBL/GenBank/DDBJ databases">
        <authorList>
            <person name="Allen C."/>
            <person name="Tagirdzhanova G."/>
        </authorList>
    </citation>
    <scope>NUCLEOTIDE SEQUENCE [LARGE SCALE GENOMIC DNA]</scope>
    <source>
        <strain evidence="4 5">CBS 119000</strain>
    </source>
</reference>
<keyword evidence="5" id="KW-1185">Reference proteome</keyword>
<sequence length="813" mass="87058">MDWISTRTSCFAVSNAIAKTVLDLSHFVRDVRESRAELASLSAELHALDDVLDLLKDDAASVAFPADLALQTPAVVASSGALVAEIGVILGGGEGNSGSEKRNRWLAMRQHVAESRCVLGVHRLTLGLALDLVAFSSTHLQPDDDGPPIANATADDFERILDEIRQLRTRVCSDLADEDVVLLLQIYLDALQQHAQAAAAGAEAGPRRELAPSRGPGSDSKSEDGTTAEASDDDTTPTEHDEAPDAAGEVLDDADGQTPAPASAQESQDQPHSNIVQQPPPFTFPSPAYSMPRNRFPSPPPPPPPLPRGRRTGSALLPSCEINDLMDELREELMIRPPTPPPTATARADSALGIDGSPENETLPTAAHAAHNTTAPLQPLPLIAEPVGELNCNGYNSSNTCRQLDDAKTPPQTNNKNPARFSRFLRQVLSASATRPHEPDRHRTKATDAVSGSALASHSSDSNERSNHARDNCNGSNVSSGGNGNTRSLAVADYRDRNRFSASDSSSASMAVTSTRPAGCILTSKKIGNTSLRKKKKDGAKTDNEPDAVFGVSLRKSIQVAASSARTHHTGSRGASRREFPLCILKCYNFIRFDNGLLTPGIFAGGVPGFLNGDADPAASLDVVNPDRVRAMYEHFSTPPLYGADLDNDSLSSVIAIESGSGAVLSSRGYSRHDAAALILHFLEALPKPLVPESAARRWITLSRQASLPGSYAKRLDQCIDFWEEALEGVRGPARSLLKLLLNLWGEIADAAEHNDMTAERLAGRVLRPLTHLEGGQYETDYMLSLAFIIRKRSEYALLLRGGDRKSNAAFEA</sequence>
<dbReference type="Pfam" id="PF00620">
    <property type="entry name" value="RhoGAP"/>
    <property type="match status" value="1"/>
</dbReference>
<protein>
    <recommendedName>
        <fullName evidence="3">Rho-GAP domain-containing protein</fullName>
    </recommendedName>
</protein>
<dbReference type="InterPro" id="IPR000198">
    <property type="entry name" value="RhoGAP_dom"/>
</dbReference>
<keyword evidence="1" id="KW-0175">Coiled coil</keyword>
<evidence type="ECO:0000313" key="4">
    <source>
        <dbReference type="EMBL" id="CAK7271208.1"/>
    </source>
</evidence>
<dbReference type="PROSITE" id="PS50238">
    <property type="entry name" value="RHOGAP"/>
    <property type="match status" value="1"/>
</dbReference>
<feature type="compositionally biased region" description="Pro residues" evidence="2">
    <location>
        <begin position="297"/>
        <end position="307"/>
    </location>
</feature>
<feature type="region of interest" description="Disordered" evidence="2">
    <location>
        <begin position="431"/>
        <end position="488"/>
    </location>
</feature>
<dbReference type="EMBL" id="CAWUON010000069">
    <property type="protein sequence ID" value="CAK7271208.1"/>
    <property type="molecule type" value="Genomic_DNA"/>
</dbReference>
<feature type="domain" description="Rho-GAP" evidence="3">
    <location>
        <begin position="552"/>
        <end position="797"/>
    </location>
</feature>
<evidence type="ECO:0000256" key="1">
    <source>
        <dbReference type="SAM" id="Coils"/>
    </source>
</evidence>
<feature type="compositionally biased region" description="Low complexity" evidence="2">
    <location>
        <begin position="449"/>
        <end position="460"/>
    </location>
</feature>
<feature type="compositionally biased region" description="Basic and acidic residues" evidence="2">
    <location>
        <begin position="461"/>
        <end position="471"/>
    </location>
</feature>
<feature type="compositionally biased region" description="Polar residues" evidence="2">
    <location>
        <begin position="264"/>
        <end position="277"/>
    </location>
</feature>
<dbReference type="Gene3D" id="1.10.555.10">
    <property type="entry name" value="Rho GTPase activation protein"/>
    <property type="match status" value="1"/>
</dbReference>
<evidence type="ECO:0000259" key="3">
    <source>
        <dbReference type="PROSITE" id="PS50238"/>
    </source>
</evidence>
<evidence type="ECO:0000313" key="5">
    <source>
        <dbReference type="Proteomes" id="UP001642502"/>
    </source>
</evidence>
<feature type="coiled-coil region" evidence="1">
    <location>
        <begin position="31"/>
        <end position="58"/>
    </location>
</feature>
<accession>A0ABP0DSE2</accession>
<dbReference type="SUPFAM" id="SSF48350">
    <property type="entry name" value="GTPase activation domain, GAP"/>
    <property type="match status" value="1"/>
</dbReference>
<organism evidence="4 5">
    <name type="scientific">Sporothrix epigloea</name>
    <dbReference type="NCBI Taxonomy" id="1892477"/>
    <lineage>
        <taxon>Eukaryota</taxon>
        <taxon>Fungi</taxon>
        <taxon>Dikarya</taxon>
        <taxon>Ascomycota</taxon>
        <taxon>Pezizomycotina</taxon>
        <taxon>Sordariomycetes</taxon>
        <taxon>Sordariomycetidae</taxon>
        <taxon>Ophiostomatales</taxon>
        <taxon>Ophiostomataceae</taxon>
        <taxon>Sporothrix</taxon>
    </lineage>
</organism>
<name>A0ABP0DSE2_9PEZI</name>
<dbReference type="Proteomes" id="UP001642502">
    <property type="component" value="Unassembled WGS sequence"/>
</dbReference>
<comment type="caution">
    <text evidence="4">The sequence shown here is derived from an EMBL/GenBank/DDBJ whole genome shotgun (WGS) entry which is preliminary data.</text>
</comment>
<proteinExistence type="predicted"/>
<dbReference type="InterPro" id="IPR008936">
    <property type="entry name" value="Rho_GTPase_activation_prot"/>
</dbReference>